<dbReference type="Gene3D" id="3.40.630.30">
    <property type="match status" value="1"/>
</dbReference>
<keyword evidence="8" id="KW-1185">Reference proteome</keyword>
<dbReference type="InterPro" id="IPR006464">
    <property type="entry name" value="AcTrfase_RimI/Ard1"/>
</dbReference>
<evidence type="ECO:0000259" key="6">
    <source>
        <dbReference type="PROSITE" id="PS51186"/>
    </source>
</evidence>
<dbReference type="PROSITE" id="PS51186">
    <property type="entry name" value="GNAT"/>
    <property type="match status" value="1"/>
</dbReference>
<dbReference type="RefSeq" id="WP_163085959.1">
    <property type="nucleotide sequence ID" value="NZ_JAAAWN010000014.1"/>
</dbReference>
<name>A0A7X5LM12_9ALTE</name>
<dbReference type="NCBIfam" id="TIGR01575">
    <property type="entry name" value="rimI"/>
    <property type="match status" value="1"/>
</dbReference>
<keyword evidence="3 7" id="KW-0808">Transferase</keyword>
<dbReference type="EMBL" id="JAAAWN010000014">
    <property type="protein sequence ID" value="NDV91865.1"/>
    <property type="molecule type" value="Genomic_DNA"/>
</dbReference>
<organism evidence="7 8">
    <name type="scientific">Alteromonas profundi</name>
    <dbReference type="NCBI Taxonomy" id="2696062"/>
    <lineage>
        <taxon>Bacteria</taxon>
        <taxon>Pseudomonadati</taxon>
        <taxon>Pseudomonadota</taxon>
        <taxon>Gammaproteobacteria</taxon>
        <taxon>Alteromonadales</taxon>
        <taxon>Alteromonadaceae</taxon>
        <taxon>Alteromonas/Salinimonas group</taxon>
        <taxon>Alteromonas</taxon>
    </lineage>
</organism>
<dbReference type="InterPro" id="IPR000182">
    <property type="entry name" value="GNAT_dom"/>
</dbReference>
<comment type="catalytic activity">
    <reaction evidence="5">
        <text>N-terminal L-alanyl-[ribosomal protein bS18] + acetyl-CoA = N-terminal N(alpha)-acetyl-L-alanyl-[ribosomal protein bS18] + CoA + H(+)</text>
        <dbReference type="Rhea" id="RHEA:43756"/>
        <dbReference type="Rhea" id="RHEA-COMP:10676"/>
        <dbReference type="Rhea" id="RHEA-COMP:10677"/>
        <dbReference type="ChEBI" id="CHEBI:15378"/>
        <dbReference type="ChEBI" id="CHEBI:57287"/>
        <dbReference type="ChEBI" id="CHEBI:57288"/>
        <dbReference type="ChEBI" id="CHEBI:64718"/>
        <dbReference type="ChEBI" id="CHEBI:83683"/>
        <dbReference type="EC" id="2.3.1.266"/>
    </reaction>
</comment>
<accession>A0A7X5LM12</accession>
<feature type="domain" description="N-acetyltransferase" evidence="6">
    <location>
        <begin position="5"/>
        <end position="151"/>
    </location>
</feature>
<dbReference type="InterPro" id="IPR050680">
    <property type="entry name" value="YpeA/RimI_acetyltransf"/>
</dbReference>
<dbReference type="SUPFAM" id="SSF55729">
    <property type="entry name" value="Acyl-CoA N-acyltransferases (Nat)"/>
    <property type="match status" value="1"/>
</dbReference>
<evidence type="ECO:0000256" key="3">
    <source>
        <dbReference type="ARBA" id="ARBA00022679"/>
    </source>
</evidence>
<reference evidence="7 8" key="1">
    <citation type="submission" date="2020-01" db="EMBL/GenBank/DDBJ databases">
        <authorList>
            <person name="Chen J."/>
            <person name="Zhu S."/>
            <person name="Yang J."/>
        </authorList>
    </citation>
    <scope>NUCLEOTIDE SEQUENCE [LARGE SCALE GENOMIC DNA]</scope>
    <source>
        <strain evidence="7 8">345S023</strain>
    </source>
</reference>
<gene>
    <name evidence="7" type="primary">rimI</name>
    <name evidence="7" type="ORF">GTH32_11820</name>
</gene>
<keyword evidence="2 5" id="KW-0963">Cytoplasm</keyword>
<evidence type="ECO:0000256" key="5">
    <source>
        <dbReference type="RuleBase" id="RU363094"/>
    </source>
</evidence>
<dbReference type="GO" id="GO:0008999">
    <property type="term" value="F:protein-N-terminal-alanine acetyltransferase activity"/>
    <property type="evidence" value="ECO:0007669"/>
    <property type="project" value="UniProtKB-EC"/>
</dbReference>
<sequence length="151" mass="16813">MIELITVSENSSGPDVRAAYRIHQKAHASPWSFSTFEDCFTPPYYGVLAYSDDAVAGYAIMLEVVDEATLMDIAVGENRRSRGVGQALVDNVVRKSAENNMAAIWLEVRQSNQAAIALYNKNGFEHIDTRKNYYSTPTGKENALIMRLKGF</sequence>
<dbReference type="Pfam" id="PF00583">
    <property type="entry name" value="Acetyltransf_1"/>
    <property type="match status" value="1"/>
</dbReference>
<dbReference type="AlphaFoldDB" id="A0A7X5LM12"/>
<comment type="similarity">
    <text evidence="1 5">Belongs to the acetyltransferase family. RimI subfamily.</text>
</comment>
<dbReference type="GO" id="GO:0005840">
    <property type="term" value="C:ribosome"/>
    <property type="evidence" value="ECO:0007669"/>
    <property type="project" value="UniProtKB-KW"/>
</dbReference>
<dbReference type="PANTHER" id="PTHR43420:SF44">
    <property type="entry name" value="ACETYLTRANSFERASE YPEA"/>
    <property type="match status" value="1"/>
</dbReference>
<comment type="subcellular location">
    <subcellularLocation>
        <location evidence="5">Cytoplasm</location>
    </subcellularLocation>
</comment>
<dbReference type="PANTHER" id="PTHR43420">
    <property type="entry name" value="ACETYLTRANSFERASE"/>
    <property type="match status" value="1"/>
</dbReference>
<keyword evidence="7" id="KW-0689">Ribosomal protein</keyword>
<dbReference type="Proteomes" id="UP000470213">
    <property type="component" value="Unassembled WGS sequence"/>
</dbReference>
<keyword evidence="4" id="KW-0012">Acyltransferase</keyword>
<proteinExistence type="inferred from homology"/>
<dbReference type="GO" id="GO:0005737">
    <property type="term" value="C:cytoplasm"/>
    <property type="evidence" value="ECO:0007669"/>
    <property type="project" value="UniProtKB-SubCell"/>
</dbReference>
<comment type="caution">
    <text evidence="7">The sequence shown here is derived from an EMBL/GenBank/DDBJ whole genome shotgun (WGS) entry which is preliminary data.</text>
</comment>
<keyword evidence="7" id="KW-0687">Ribonucleoprotein</keyword>
<evidence type="ECO:0000313" key="8">
    <source>
        <dbReference type="Proteomes" id="UP000470213"/>
    </source>
</evidence>
<comment type="function">
    <text evidence="5">Acetylates the N-terminal alanine of ribosomal protein bS18.</text>
</comment>
<evidence type="ECO:0000256" key="4">
    <source>
        <dbReference type="ARBA" id="ARBA00023315"/>
    </source>
</evidence>
<dbReference type="CDD" id="cd04301">
    <property type="entry name" value="NAT_SF"/>
    <property type="match status" value="1"/>
</dbReference>
<evidence type="ECO:0000313" key="7">
    <source>
        <dbReference type="EMBL" id="NDV91865.1"/>
    </source>
</evidence>
<protein>
    <recommendedName>
        <fullName evidence="5">[Ribosomal protein bS18]-alanine N-acetyltransferase</fullName>
        <ecNumber evidence="5">2.3.1.266</ecNumber>
    </recommendedName>
</protein>
<dbReference type="EC" id="2.3.1.266" evidence="5"/>
<dbReference type="InterPro" id="IPR016181">
    <property type="entry name" value="Acyl_CoA_acyltransferase"/>
</dbReference>
<evidence type="ECO:0000256" key="2">
    <source>
        <dbReference type="ARBA" id="ARBA00022490"/>
    </source>
</evidence>
<evidence type="ECO:0000256" key="1">
    <source>
        <dbReference type="ARBA" id="ARBA00005395"/>
    </source>
</evidence>